<protein>
    <submittedName>
        <fullName evidence="1">Uncharacterized protein</fullName>
    </submittedName>
</protein>
<dbReference type="RefSeq" id="WP_246140948.1">
    <property type="nucleotide sequence ID" value="NZ_BAAATQ010000385.1"/>
</dbReference>
<dbReference type="Proteomes" id="UP000319825">
    <property type="component" value="Unassembled WGS sequence"/>
</dbReference>
<keyword evidence="2" id="KW-1185">Reference proteome</keyword>
<gene>
    <name evidence="1" type="ORF">JD77_05233</name>
</gene>
<proteinExistence type="predicted"/>
<dbReference type="EMBL" id="VLKE01000001">
    <property type="protein sequence ID" value="TWH70212.1"/>
    <property type="molecule type" value="Genomic_DNA"/>
</dbReference>
<evidence type="ECO:0000313" key="2">
    <source>
        <dbReference type="Proteomes" id="UP000319825"/>
    </source>
</evidence>
<comment type="caution">
    <text evidence="1">The sequence shown here is derived from an EMBL/GenBank/DDBJ whole genome shotgun (WGS) entry which is preliminary data.</text>
</comment>
<evidence type="ECO:0000313" key="1">
    <source>
        <dbReference type="EMBL" id="TWH70212.1"/>
    </source>
</evidence>
<accession>A0A562IH38</accession>
<name>A0A562IH38_MICOL</name>
<dbReference type="AlphaFoldDB" id="A0A562IH38"/>
<reference evidence="1 2" key="1">
    <citation type="submission" date="2019-07" db="EMBL/GenBank/DDBJ databases">
        <title>R&amp;d 2014.</title>
        <authorList>
            <person name="Klenk H.-P."/>
        </authorList>
    </citation>
    <scope>NUCLEOTIDE SEQUENCE [LARGE SCALE GENOMIC DNA]</scope>
    <source>
        <strain evidence="1 2">DSM 43868</strain>
    </source>
</reference>
<organism evidence="1 2">
    <name type="scientific">Micromonospora olivasterospora</name>
    <dbReference type="NCBI Taxonomy" id="1880"/>
    <lineage>
        <taxon>Bacteria</taxon>
        <taxon>Bacillati</taxon>
        <taxon>Actinomycetota</taxon>
        <taxon>Actinomycetes</taxon>
        <taxon>Micromonosporales</taxon>
        <taxon>Micromonosporaceae</taxon>
        <taxon>Micromonospora</taxon>
    </lineage>
</organism>
<sequence length="71" mass="7603">MIDDGYFGDEVAARYDDPTSEMFAPNVVGATVDVLAELAGPWSWASAPDASRCRSPAAAYLVFNTIMNLTT</sequence>